<evidence type="ECO:0000256" key="1">
    <source>
        <dbReference type="SAM" id="Phobius"/>
    </source>
</evidence>
<gene>
    <name evidence="2" type="ORF">SAMN05192564_102602</name>
</gene>
<organism evidence="2 3">
    <name type="scientific">Paraburkholderia sartisoli</name>
    <dbReference type="NCBI Taxonomy" id="83784"/>
    <lineage>
        <taxon>Bacteria</taxon>
        <taxon>Pseudomonadati</taxon>
        <taxon>Pseudomonadota</taxon>
        <taxon>Betaproteobacteria</taxon>
        <taxon>Burkholderiales</taxon>
        <taxon>Burkholderiaceae</taxon>
        <taxon>Paraburkholderia</taxon>
    </lineage>
</organism>
<keyword evidence="1" id="KW-1133">Transmembrane helix</keyword>
<dbReference type="OrthoDB" id="9094884at2"/>
<feature type="transmembrane region" description="Helical" evidence="1">
    <location>
        <begin position="112"/>
        <end position="130"/>
    </location>
</feature>
<sequence>MNEIPCSFELQLRCCTSDAGALPACVIRMCCEGFRLNMDRETRRWRFAPAVVIGPLVLLVVLTFAFSFLSCLGPMVDCFAGVVAWILIFYGLSGQMHGERMRSANRLRAARMNAWAAMLGRLMLSIWHVVERHVRIVLNMLPVVLGRLRACLRFQLGLIDPNLTAFRLVPPEAAHA</sequence>
<feature type="transmembrane region" description="Helical" evidence="1">
    <location>
        <begin position="45"/>
        <end position="66"/>
    </location>
</feature>
<keyword evidence="1" id="KW-0812">Transmembrane</keyword>
<keyword evidence="1" id="KW-0472">Membrane</keyword>
<accession>A0A1H4D065</accession>
<reference evidence="3" key="1">
    <citation type="submission" date="2016-10" db="EMBL/GenBank/DDBJ databases">
        <authorList>
            <person name="Varghese N."/>
            <person name="Submissions S."/>
        </authorList>
    </citation>
    <scope>NUCLEOTIDE SEQUENCE [LARGE SCALE GENOMIC DNA]</scope>
    <source>
        <strain evidence="3">LMG 24000</strain>
    </source>
</reference>
<dbReference type="Proteomes" id="UP000198638">
    <property type="component" value="Unassembled WGS sequence"/>
</dbReference>
<evidence type="ECO:0000313" key="2">
    <source>
        <dbReference type="EMBL" id="SEA66163.1"/>
    </source>
</evidence>
<dbReference type="AlphaFoldDB" id="A0A1H4D065"/>
<feature type="transmembrane region" description="Helical" evidence="1">
    <location>
        <begin position="72"/>
        <end position="92"/>
    </location>
</feature>
<protein>
    <submittedName>
        <fullName evidence="2">Uncharacterized protein</fullName>
    </submittedName>
</protein>
<evidence type="ECO:0000313" key="3">
    <source>
        <dbReference type="Proteomes" id="UP000198638"/>
    </source>
</evidence>
<keyword evidence="3" id="KW-1185">Reference proteome</keyword>
<dbReference type="EMBL" id="FNRQ01000002">
    <property type="protein sequence ID" value="SEA66163.1"/>
    <property type="molecule type" value="Genomic_DNA"/>
</dbReference>
<dbReference type="RefSeq" id="WP_143130410.1">
    <property type="nucleotide sequence ID" value="NZ_FNRQ01000002.1"/>
</dbReference>
<name>A0A1H4D065_9BURK</name>
<dbReference type="STRING" id="83784.SAMN05192564_102602"/>
<proteinExistence type="predicted"/>